<dbReference type="GO" id="GO:0007155">
    <property type="term" value="P:cell adhesion"/>
    <property type="evidence" value="ECO:0007669"/>
    <property type="project" value="InterPro"/>
</dbReference>
<evidence type="ECO:0000259" key="6">
    <source>
        <dbReference type="Pfam" id="PF02465"/>
    </source>
</evidence>
<keyword evidence="8" id="KW-0966">Cell projection</keyword>
<keyword evidence="5" id="KW-0964">Secreted</keyword>
<comment type="function">
    <text evidence="5">Required for morphogenesis and for the elongation of the flagellar filament by facilitating polymerization of the flagellin monomers at the tip of growing filament. Forms a capping structure, which prevents flagellin subunits (transported through the central channel of the flagellum) from leaking out without polymerization at the distal end.</text>
</comment>
<evidence type="ECO:0000313" key="9">
    <source>
        <dbReference type="Proteomes" id="UP000184079"/>
    </source>
</evidence>
<sequence length="487" mass="55045">MVMRVGGLASGMDIEAMVDKLMKAERIPLNKLEQDRTKLEWKRDAFREINSKLTELDDLMFEMRKSVAYNAKNVSSTKEGAVTATANADVANGTYQIRVNQLASTAINVSTNTVKSDVQLVEGDEIAFNTINEKGEEVPYTYTIQKGDTLTGVLKKISRDDNNVRMFYDEQSEKVIMETTRTGNYRDGAEIQFDNNSFLANVLHMDMDKESGGTNAKFEYNNSGLIMESKTNSYKINGMTLEFKQETEGKNVSLTVTNDVDASYERITEFVDKYNEVVEALHKSQLEERHRDYPPLTAEQKKDMSENEIELWEKRAKSGLLRGDTTISNGLFNLRSSWYEKVDTGGEYTTLTQVGIETSKDYLDGGKLIVNEKELKTALRENPADVQNLFTNSDEGNSRGLIQRLEDSLETTKEQISEKAGSILTPSLESYTLGKRMKDVDDRMESLEDRIAQAEARYWNQFTAMEKAISRMNQQSAQLMSQFGGGM</sequence>
<proteinExistence type="inferred from homology"/>
<keyword evidence="3 5" id="KW-0175">Coiled coil</keyword>
<keyword evidence="8" id="KW-0969">Cilium</keyword>
<dbReference type="GO" id="GO:0009424">
    <property type="term" value="C:bacterial-type flagellum hook"/>
    <property type="evidence" value="ECO:0007669"/>
    <property type="project" value="UniProtKB-UniRule"/>
</dbReference>
<feature type="coiled-coil region" evidence="5">
    <location>
        <begin position="402"/>
        <end position="457"/>
    </location>
</feature>
<dbReference type="AlphaFoldDB" id="A0A1M5SEL2"/>
<dbReference type="EMBL" id="FQXD01000006">
    <property type="protein sequence ID" value="SHH37037.1"/>
    <property type="molecule type" value="Genomic_DNA"/>
</dbReference>
<dbReference type="PANTHER" id="PTHR30288:SF0">
    <property type="entry name" value="FLAGELLAR HOOK-ASSOCIATED PROTEIN 2"/>
    <property type="match status" value="1"/>
</dbReference>
<feature type="domain" description="Flagellar hook-associated protein 2 N-terminal" evidence="6">
    <location>
        <begin position="10"/>
        <end position="105"/>
    </location>
</feature>
<dbReference type="InterPro" id="IPR003481">
    <property type="entry name" value="FliD_N"/>
</dbReference>
<dbReference type="GO" id="GO:0005576">
    <property type="term" value="C:extracellular region"/>
    <property type="evidence" value="ECO:0007669"/>
    <property type="project" value="UniProtKB-SubCell"/>
</dbReference>
<name>A0A1M5SEL2_9BACI</name>
<comment type="subcellular location">
    <subcellularLocation>
        <location evidence="5">Secreted</location>
    </subcellularLocation>
    <subcellularLocation>
        <location evidence="5">Bacterial flagellum</location>
    </subcellularLocation>
</comment>
<dbReference type="Pfam" id="PF02465">
    <property type="entry name" value="FliD_N"/>
    <property type="match status" value="1"/>
</dbReference>
<evidence type="ECO:0000256" key="5">
    <source>
        <dbReference type="RuleBase" id="RU362066"/>
    </source>
</evidence>
<keyword evidence="9" id="KW-1185">Reference proteome</keyword>
<evidence type="ECO:0000259" key="7">
    <source>
        <dbReference type="Pfam" id="PF07195"/>
    </source>
</evidence>
<dbReference type="NCBIfam" id="NF005833">
    <property type="entry name" value="PRK07737.1"/>
    <property type="match status" value="1"/>
</dbReference>
<dbReference type="Proteomes" id="UP000184079">
    <property type="component" value="Unassembled WGS sequence"/>
</dbReference>
<evidence type="ECO:0000313" key="8">
    <source>
        <dbReference type="EMBL" id="SHH37037.1"/>
    </source>
</evidence>
<dbReference type="GO" id="GO:0009421">
    <property type="term" value="C:bacterial-type flagellum filament cap"/>
    <property type="evidence" value="ECO:0007669"/>
    <property type="project" value="InterPro"/>
</dbReference>
<keyword evidence="4 5" id="KW-0975">Bacterial flagellum</keyword>
<comment type="subunit">
    <text evidence="2 5">Homopentamer.</text>
</comment>
<evidence type="ECO:0000256" key="3">
    <source>
        <dbReference type="ARBA" id="ARBA00023054"/>
    </source>
</evidence>
<dbReference type="GO" id="GO:0071973">
    <property type="term" value="P:bacterial-type flagellum-dependent cell motility"/>
    <property type="evidence" value="ECO:0007669"/>
    <property type="project" value="TreeGrafter"/>
</dbReference>
<protein>
    <recommendedName>
        <fullName evidence="5">Flagellar hook-associated protein 2</fullName>
        <shortName evidence="5">HAP2</shortName>
    </recommendedName>
    <alternativeName>
        <fullName evidence="5">Flagellar cap protein</fullName>
    </alternativeName>
</protein>
<dbReference type="RefSeq" id="WP_244527697.1">
    <property type="nucleotide sequence ID" value="NZ_FQXD01000006.1"/>
</dbReference>
<evidence type="ECO:0000256" key="1">
    <source>
        <dbReference type="ARBA" id="ARBA00009764"/>
    </source>
</evidence>
<evidence type="ECO:0000256" key="4">
    <source>
        <dbReference type="ARBA" id="ARBA00023143"/>
    </source>
</evidence>
<gene>
    <name evidence="8" type="ORF">SAMN05421807_106156</name>
</gene>
<evidence type="ECO:0000256" key="2">
    <source>
        <dbReference type="ARBA" id="ARBA00011255"/>
    </source>
</evidence>
<organism evidence="8 9">
    <name type="scientific">Virgibacillus chiguensis</name>
    <dbReference type="NCBI Taxonomy" id="411959"/>
    <lineage>
        <taxon>Bacteria</taxon>
        <taxon>Bacillati</taxon>
        <taxon>Bacillota</taxon>
        <taxon>Bacilli</taxon>
        <taxon>Bacillales</taxon>
        <taxon>Bacillaceae</taxon>
        <taxon>Virgibacillus</taxon>
    </lineage>
</organism>
<feature type="domain" description="Flagellar hook-associated protein 2 C-terminal" evidence="7">
    <location>
        <begin position="213"/>
        <end position="474"/>
    </location>
</feature>
<comment type="similarity">
    <text evidence="1 5">Belongs to the FliD family.</text>
</comment>
<dbReference type="InterPro" id="IPR040026">
    <property type="entry name" value="FliD"/>
</dbReference>
<keyword evidence="8" id="KW-0282">Flagellum</keyword>
<dbReference type="Gene3D" id="1.10.287.1490">
    <property type="match status" value="1"/>
</dbReference>
<dbReference type="InterPro" id="IPR010809">
    <property type="entry name" value="FliD_C"/>
</dbReference>
<dbReference type="PANTHER" id="PTHR30288">
    <property type="entry name" value="FLAGELLAR CAP/ASSEMBLY PROTEIN FLID"/>
    <property type="match status" value="1"/>
</dbReference>
<reference evidence="9" key="1">
    <citation type="submission" date="2016-11" db="EMBL/GenBank/DDBJ databases">
        <authorList>
            <person name="Varghese N."/>
            <person name="Submissions S."/>
        </authorList>
    </citation>
    <scope>NUCLEOTIDE SEQUENCE [LARGE SCALE GENOMIC DNA]</scope>
    <source>
        <strain evidence="9">CGMCC 1.6496</strain>
    </source>
</reference>
<accession>A0A1M5SEL2</accession>
<dbReference type="Pfam" id="PF07195">
    <property type="entry name" value="FliD_C"/>
    <property type="match status" value="1"/>
</dbReference>